<feature type="transmembrane region" description="Helical" evidence="2">
    <location>
        <begin position="159"/>
        <end position="187"/>
    </location>
</feature>
<dbReference type="Gene3D" id="2.60.120.10">
    <property type="entry name" value="Jelly Rolls"/>
    <property type="match status" value="1"/>
</dbReference>
<dbReference type="InterPro" id="IPR016024">
    <property type="entry name" value="ARM-type_fold"/>
</dbReference>
<feature type="domain" description="Cyclic nucleotide-binding" evidence="3">
    <location>
        <begin position="1573"/>
        <end position="1672"/>
    </location>
</feature>
<reference evidence="4" key="1">
    <citation type="submission" date="2021-02" db="EMBL/GenBank/DDBJ databases">
        <authorList>
            <person name="Dougan E. K."/>
            <person name="Rhodes N."/>
            <person name="Thang M."/>
            <person name="Chan C."/>
        </authorList>
    </citation>
    <scope>NUCLEOTIDE SEQUENCE</scope>
</reference>
<evidence type="ECO:0000313" key="4">
    <source>
        <dbReference type="EMBL" id="CAE8700293.1"/>
    </source>
</evidence>
<dbReference type="Proteomes" id="UP000626109">
    <property type="component" value="Unassembled WGS sequence"/>
</dbReference>
<feature type="region of interest" description="Disordered" evidence="1">
    <location>
        <begin position="1035"/>
        <end position="1062"/>
    </location>
</feature>
<dbReference type="Pfam" id="PF00027">
    <property type="entry name" value="cNMP_binding"/>
    <property type="match status" value="1"/>
</dbReference>
<organism evidence="4 5">
    <name type="scientific">Polarella glacialis</name>
    <name type="common">Dinoflagellate</name>
    <dbReference type="NCBI Taxonomy" id="89957"/>
    <lineage>
        <taxon>Eukaryota</taxon>
        <taxon>Sar</taxon>
        <taxon>Alveolata</taxon>
        <taxon>Dinophyceae</taxon>
        <taxon>Suessiales</taxon>
        <taxon>Suessiaceae</taxon>
        <taxon>Polarella</taxon>
    </lineage>
</organism>
<dbReference type="InterPro" id="IPR000595">
    <property type="entry name" value="cNMP-bd_dom"/>
</dbReference>
<feature type="transmembrane region" description="Helical" evidence="2">
    <location>
        <begin position="99"/>
        <end position="117"/>
    </location>
</feature>
<accession>A0A813KGV0</accession>
<feature type="transmembrane region" description="Helical" evidence="2">
    <location>
        <begin position="129"/>
        <end position="147"/>
    </location>
</feature>
<keyword evidence="2" id="KW-0472">Membrane</keyword>
<dbReference type="InterPro" id="IPR018490">
    <property type="entry name" value="cNMP-bd_dom_sf"/>
</dbReference>
<feature type="transmembrane region" description="Helical" evidence="2">
    <location>
        <begin position="278"/>
        <end position="301"/>
    </location>
</feature>
<sequence>MAMLNPNPEELKVGLLSESAEAEAFTHFEDWAKEDAERAQNQRLTSGLLFRLGLQSRGEAVKVFHFMLAALLSNTSFVIGRNVGTALFMHCPALGARYLTTAIFVSGALTVLGGSTFASASKGASSAVVYRWLLAGSSATLAALWIGAVLDRDDNEDSLISTCLFFAIYVAEDFIAMFVAMQCATVAQTAFTVPEAKRLFGLVQLGNSIAAMVVGINIGSVAKAVGAEFLLAVQAIVLLVSLLQNEWIARTYLPGGDAGSRPKKKTDKQHAAAGAEPWWNNGLVLAMAFWGFTVIAVKTIFEYQFNILVGESSSQTEMVALTGYLYAAAGIVATVVNLVGSRACLTVLGMQGAILATPGCLLAVSITILASTSVGTTFAGRVVDLSLRWSINNTVRSVLWIAVPTAQAAAAKPWVEGTVKKLGSAFNALLIAATMYATGGSLVSLSILSLVLTAVLFVCCVRVHSLYLKSMWLRIKRREVRTTGPWHLAQEGPLRGNDQLGRRLLEKLRSGNPSEQLYIVREMGDALSDEDWHVFFSHFHSLPTSVQVRVLEQARKQRTRVPDSFLLGLIGAPRTTPAVTTAAILGVGERKLHEALGCLEVHLGNSEPSVRAAAGVCILKIGWGVGLGVTSSAALLVLEEMLGLSLARTAEPQKRTGLVEAVASTSWRRGHTRRVDVYAGSPKGSPDLGLVDILHRDQRAQSLDFGSPPPDHDSGDSLAATAVRLRRDWDAAIAAGQTSLAVMLGIQLTHVRAALQQSLPSTAEDSMIGTKRRRTLSSDSAMGIRWSEQAAALEMLHQLPVQSRGSGLVSGAGGLLPHDAWLGFLRHPSPKVQVAALAFVCEEDLQHERFREELSLIVECLSAHDTYTAAEDALYRLKALSEVQAEVLKQFRQAVEAQQGLHIHQASAKAALFTRYSPASCIAGLLKFLQRQCEHFSESDSFSSVLSEGLCDELLELSRDLSDSDPAQRLLSTLVDLKANGISVKNELAEKRLKGVATQILRGLAVQQWVRRLASSPLPGNANWLRRYLALPRPPTKKVTGDADESDPSCRSRLESGDSFDDEADAQYSREAAGLAVTIGLRYIEEHIYLQRLQLLQLAILASPTGNMSSTRVLAAWRVLRSGDASAEAAVLEVMDSLLPSNLSGIVLQLLDSSNIEDKLRAGARFFDEFAAYKSDKDPSMPPPWADEWFSRLPGDRLGAELGLVCRFLAFAGAGGKDGHWNGLGWTPPPPPVNAILPKVALLCSPAAKVYADMLSIHVAEIATVAEIVHVSCGEVLCKSGESYIVARGFFRATASGREFGPGRVIQELHALCVELAPVEVVCTSSNGGVVLRVREVELFELMFRLPPKFALGILKTVVKILPAPSQIGGARASRADGRRKSTAFHGLDAASPRASFAESSRRRLSTHAEGGLAMKGVEEYNSEAFMFSTPTIARSTSPTTNVGPGALLSPLPSPQWPIVPVQDVPKMSLHSFVVVEKSEQEEDSAPELEDEKEDEEDEQEEEDKLATLARQLEQEDDREQPDGKQGVSDPGSGDEVFGQGPSLMVQTQSRSGRAEMAFSMLEKLILLQAVKMFRYVPIEYLPSVAAACSCCFYQEGEDIFSEGEQTAATLYIVAEGVVGVKQGGILHRKLQVSDSMGNTALLLDHNWQYTATAMEDTWLLCLGREGLTDLLRGRRELASAVIRGLYKTLQRRMCLVEELESTFSMPHERNFSVSFA</sequence>
<keyword evidence="2" id="KW-0812">Transmembrane</keyword>
<protein>
    <recommendedName>
        <fullName evidence="3">Cyclic nucleotide-binding domain-containing protein</fullName>
    </recommendedName>
</protein>
<evidence type="ECO:0000259" key="3">
    <source>
        <dbReference type="PROSITE" id="PS50042"/>
    </source>
</evidence>
<name>A0A813KGV0_POLGL</name>
<feature type="transmembrane region" description="Helical" evidence="2">
    <location>
        <begin position="352"/>
        <end position="378"/>
    </location>
</feature>
<feature type="transmembrane region" description="Helical" evidence="2">
    <location>
        <begin position="445"/>
        <end position="468"/>
    </location>
</feature>
<feature type="region of interest" description="Disordered" evidence="1">
    <location>
        <begin position="1477"/>
        <end position="1541"/>
    </location>
</feature>
<dbReference type="SUPFAM" id="SSF51206">
    <property type="entry name" value="cAMP-binding domain-like"/>
    <property type="match status" value="1"/>
</dbReference>
<evidence type="ECO:0000313" key="5">
    <source>
        <dbReference type="Proteomes" id="UP000626109"/>
    </source>
</evidence>
<evidence type="ECO:0000256" key="2">
    <source>
        <dbReference type="SAM" id="Phobius"/>
    </source>
</evidence>
<feature type="transmembrane region" description="Helical" evidence="2">
    <location>
        <begin position="60"/>
        <end position="79"/>
    </location>
</feature>
<gene>
    <name evidence="4" type="ORF">PGLA2088_LOCUS31546</name>
</gene>
<feature type="compositionally biased region" description="Acidic residues" evidence="1">
    <location>
        <begin position="1480"/>
        <end position="1504"/>
    </location>
</feature>
<dbReference type="EMBL" id="CAJNNW010029450">
    <property type="protein sequence ID" value="CAE8700293.1"/>
    <property type="molecule type" value="Genomic_DNA"/>
</dbReference>
<keyword evidence="2" id="KW-1133">Transmembrane helix</keyword>
<comment type="caution">
    <text evidence="4">The sequence shown here is derived from an EMBL/GenBank/DDBJ whole genome shotgun (WGS) entry which is preliminary data.</text>
</comment>
<feature type="transmembrane region" description="Helical" evidence="2">
    <location>
        <begin position="224"/>
        <end position="243"/>
    </location>
</feature>
<feature type="transmembrane region" description="Helical" evidence="2">
    <location>
        <begin position="321"/>
        <end position="340"/>
    </location>
</feature>
<evidence type="ECO:0000256" key="1">
    <source>
        <dbReference type="SAM" id="MobiDB-lite"/>
    </source>
</evidence>
<dbReference type="CDD" id="cd00038">
    <property type="entry name" value="CAP_ED"/>
    <property type="match status" value="1"/>
</dbReference>
<proteinExistence type="predicted"/>
<dbReference type="InterPro" id="IPR014710">
    <property type="entry name" value="RmlC-like_jellyroll"/>
</dbReference>
<feature type="transmembrane region" description="Helical" evidence="2">
    <location>
        <begin position="199"/>
        <end position="218"/>
    </location>
</feature>
<dbReference type="SUPFAM" id="SSF48371">
    <property type="entry name" value="ARM repeat"/>
    <property type="match status" value="1"/>
</dbReference>
<dbReference type="PROSITE" id="PS50042">
    <property type="entry name" value="CNMP_BINDING_3"/>
    <property type="match status" value="1"/>
</dbReference>